<feature type="compositionally biased region" description="Polar residues" evidence="3">
    <location>
        <begin position="262"/>
        <end position="280"/>
    </location>
</feature>
<organism evidence="5 6">
    <name type="scientific">Paenibacillus lemnae</name>
    <dbReference type="NCBI Taxonomy" id="1330551"/>
    <lineage>
        <taxon>Bacteria</taxon>
        <taxon>Bacillati</taxon>
        <taxon>Bacillota</taxon>
        <taxon>Bacilli</taxon>
        <taxon>Bacillales</taxon>
        <taxon>Paenibacillaceae</taxon>
        <taxon>Paenibacillus</taxon>
    </lineage>
</organism>
<keyword evidence="6" id="KW-1185">Reference proteome</keyword>
<feature type="compositionally biased region" description="Basic and acidic residues" evidence="3">
    <location>
        <begin position="437"/>
        <end position="448"/>
    </location>
</feature>
<dbReference type="Gene3D" id="1.10.10.1320">
    <property type="entry name" value="Anti-sigma factor, zinc-finger domain"/>
    <property type="match status" value="1"/>
</dbReference>
<feature type="compositionally biased region" description="Basic and acidic residues" evidence="3">
    <location>
        <begin position="208"/>
        <end position="222"/>
    </location>
</feature>
<dbReference type="Proteomes" id="UP000565468">
    <property type="component" value="Unassembled WGS sequence"/>
</dbReference>
<evidence type="ECO:0000256" key="3">
    <source>
        <dbReference type="SAM" id="MobiDB-lite"/>
    </source>
</evidence>
<dbReference type="AlphaFoldDB" id="A0A848M5I0"/>
<reference evidence="5 6" key="1">
    <citation type="submission" date="2020-04" db="EMBL/GenBank/DDBJ databases">
        <title>Paenibacillus algicola sp. nov., a novel marine bacterium producing alginate lyase.</title>
        <authorList>
            <person name="Huang H."/>
        </authorList>
    </citation>
    <scope>NUCLEOTIDE SEQUENCE [LARGE SCALE GENOMIC DNA]</scope>
    <source>
        <strain evidence="5 6">L7-75</strain>
    </source>
</reference>
<evidence type="ECO:0000259" key="4">
    <source>
        <dbReference type="Pfam" id="PF13490"/>
    </source>
</evidence>
<evidence type="ECO:0000313" key="6">
    <source>
        <dbReference type="Proteomes" id="UP000565468"/>
    </source>
</evidence>
<comment type="similarity">
    <text evidence="1">Belongs to the zinc-associated anti-sigma factor (ZAS) superfamily. Anti-sigma-W factor family.</text>
</comment>
<accession>A0A848M5I0</accession>
<gene>
    <name evidence="5" type="ORF">HII30_03550</name>
</gene>
<feature type="compositionally biased region" description="Basic and acidic residues" evidence="3">
    <location>
        <begin position="246"/>
        <end position="261"/>
    </location>
</feature>
<feature type="domain" description="Putative zinc-finger" evidence="4">
    <location>
        <begin position="8"/>
        <end position="38"/>
    </location>
</feature>
<dbReference type="EMBL" id="JABBPN010000002">
    <property type="protein sequence ID" value="NMO94864.1"/>
    <property type="molecule type" value="Genomic_DNA"/>
</dbReference>
<comment type="caution">
    <text evidence="5">The sequence shown here is derived from an EMBL/GenBank/DDBJ whole genome shotgun (WGS) entry which is preliminary data.</text>
</comment>
<dbReference type="Pfam" id="PF13490">
    <property type="entry name" value="zf-HC2"/>
    <property type="match status" value="1"/>
</dbReference>
<dbReference type="InterPro" id="IPR041916">
    <property type="entry name" value="Anti_sigma_zinc_sf"/>
</dbReference>
<feature type="region of interest" description="Disordered" evidence="3">
    <location>
        <begin position="408"/>
        <end position="448"/>
    </location>
</feature>
<name>A0A848M5I0_PAELE</name>
<feature type="compositionally biased region" description="Acidic residues" evidence="3">
    <location>
        <begin position="159"/>
        <end position="169"/>
    </location>
</feature>
<feature type="region of interest" description="Disordered" evidence="3">
    <location>
        <begin position="144"/>
        <end position="327"/>
    </location>
</feature>
<evidence type="ECO:0000256" key="1">
    <source>
        <dbReference type="ARBA" id="ARBA00024353"/>
    </source>
</evidence>
<evidence type="ECO:0000313" key="5">
    <source>
        <dbReference type="EMBL" id="NMO94864.1"/>
    </source>
</evidence>
<feature type="compositionally biased region" description="Polar residues" evidence="3">
    <location>
        <begin position="236"/>
        <end position="245"/>
    </location>
</feature>
<evidence type="ECO:0000256" key="2">
    <source>
        <dbReference type="ARBA" id="ARBA00024438"/>
    </source>
</evidence>
<dbReference type="RefSeq" id="WP_169503562.1">
    <property type="nucleotide sequence ID" value="NZ_JABBPN010000002.1"/>
</dbReference>
<protein>
    <recommendedName>
        <fullName evidence="2">Anti-sigma-W factor RsiW</fullName>
    </recommendedName>
</protein>
<feature type="compositionally biased region" description="Polar residues" evidence="3">
    <location>
        <begin position="144"/>
        <end position="158"/>
    </location>
</feature>
<proteinExistence type="inferred from homology"/>
<sequence length="448" mass="48829">MNCQQVMEDWMQRYLDQDLTPDETAQLYKHIAVCAECAEHFQMIKLLSRDLEDLPPVTMPFSLVDSILPQLDAIDRARDERLAEAARKPAEMIPEPRRTPRSSGWWGTIAGRTAIGAAAAAVVLGAAIFSYEPKQLSDAEIPYQSEQSNMTANSSIAESETEMQQEDVPDANSTVPEEQQPLMKEEGSADQAEGGTEVLPDTPPETPVESRQETPKETRESAAPDGQESSNERSTTKTAPSQDSKSSGETEKPQVKPDKSKSAAQSEPSSETNNNPQEAPSGSDPEAALPPAEDSTAADAEVGNKSDEPPAAEDPSMNDEPAVEAEENFIFGMASMLAPLQWDAPDGLHRAQLEGDQLVLYQVPKSEDPPAVIQSLPLQGEWITGQWSEDSKTFTYWTMVDGTEKQHVYSLEKQNSKEDSSAAEVPPPAKTPARSEPPTKTERAPRTP</sequence>
<dbReference type="InterPro" id="IPR027383">
    <property type="entry name" value="Znf_put"/>
</dbReference>